<protein>
    <recommendedName>
        <fullName evidence="2">Formiminotransferase N-terminal subdomain domain-containing protein</fullName>
    </recommendedName>
</protein>
<evidence type="ECO:0000256" key="1">
    <source>
        <dbReference type="SAM" id="MobiDB-lite"/>
    </source>
</evidence>
<dbReference type="PANTHER" id="PTHR12234:SF1">
    <property type="entry name" value="FORMIMINOTRANSFERASE N-TERMINAL SUBDOMAIN-CONTAINING PROTEIN"/>
    <property type="match status" value="1"/>
</dbReference>
<dbReference type="SMART" id="SM01222">
    <property type="entry name" value="FTCD_N"/>
    <property type="match status" value="1"/>
</dbReference>
<dbReference type="EMBL" id="JALLAZ020001046">
    <property type="protein sequence ID" value="KAL3781877.1"/>
    <property type="molecule type" value="Genomic_DNA"/>
</dbReference>
<dbReference type="Pfam" id="PF07837">
    <property type="entry name" value="FTCD_N"/>
    <property type="match status" value="1"/>
</dbReference>
<proteinExistence type="predicted"/>
<dbReference type="Gene3D" id="3.30.990.10">
    <property type="entry name" value="Formiminotransferase, N-terminal subdomain"/>
    <property type="match status" value="1"/>
</dbReference>
<sequence>MMSATSIVACNIYVTASASHKSTLLRLLKRAQDRCGQLRTQRGCVGKLPAPVAIIHAYADIPYDRSSFHLAGWPDCVTDVASELIRSVIDDIDVDVGNRSGEDNDSRHPFVGLVDHVSIMPLACVIHQNSTIDREAAANAAREIGRQIYETKLVNVHYYGMACTQNKPLAKVRRESTAFFNSGGAIDKAHTGQHRNDPGTKPQSTSPSMAKKGDTIVGTPINFVENFNIRLTSNVTFDQAKTLTQFLRGRNIAEKGYGVAGVEALTLAYARDESQGGNVYEVACNLTKPKEEGGVNEIRAQLDKWIDIQRQQSSIEIHGEKYFMEEAYRVGTTEEQCRNVLFKGKDHGASSISNNESFWKDHDKEVFCKFEEHLSR</sequence>
<dbReference type="InterPro" id="IPR037064">
    <property type="entry name" value="Formiminotransferase_N_sf"/>
</dbReference>
<feature type="region of interest" description="Disordered" evidence="1">
    <location>
        <begin position="183"/>
        <end position="212"/>
    </location>
</feature>
<name>A0ABD3P280_9STRA</name>
<accession>A0ABD3P280</accession>
<evidence type="ECO:0000313" key="3">
    <source>
        <dbReference type="EMBL" id="KAL3781877.1"/>
    </source>
</evidence>
<dbReference type="InterPro" id="IPR012886">
    <property type="entry name" value="Formiminotransferase_N"/>
</dbReference>
<dbReference type="InterPro" id="IPR022384">
    <property type="entry name" value="FormiminoTrfase_cat_dom_sf"/>
</dbReference>
<dbReference type="PANTHER" id="PTHR12234">
    <property type="entry name" value="FORMIMINOTRANSFERASE-CYCLODEAMINASE"/>
    <property type="match status" value="1"/>
</dbReference>
<keyword evidence="4" id="KW-1185">Reference proteome</keyword>
<feature type="compositionally biased region" description="Basic and acidic residues" evidence="1">
    <location>
        <begin position="187"/>
        <end position="198"/>
    </location>
</feature>
<dbReference type="SUPFAM" id="SSF55116">
    <property type="entry name" value="Formiminotransferase domain of formiminotransferase-cyclodeaminase"/>
    <property type="match status" value="1"/>
</dbReference>
<dbReference type="Proteomes" id="UP001530315">
    <property type="component" value="Unassembled WGS sequence"/>
</dbReference>
<organism evidence="3 4">
    <name type="scientific">Stephanodiscus triporus</name>
    <dbReference type="NCBI Taxonomy" id="2934178"/>
    <lineage>
        <taxon>Eukaryota</taxon>
        <taxon>Sar</taxon>
        <taxon>Stramenopiles</taxon>
        <taxon>Ochrophyta</taxon>
        <taxon>Bacillariophyta</taxon>
        <taxon>Coscinodiscophyceae</taxon>
        <taxon>Thalassiosirophycidae</taxon>
        <taxon>Stephanodiscales</taxon>
        <taxon>Stephanodiscaceae</taxon>
        <taxon>Stephanodiscus</taxon>
    </lineage>
</organism>
<reference evidence="3 4" key="1">
    <citation type="submission" date="2024-10" db="EMBL/GenBank/DDBJ databases">
        <title>Updated reference genomes for cyclostephanoid diatoms.</title>
        <authorList>
            <person name="Roberts W.R."/>
            <person name="Alverson A.J."/>
        </authorList>
    </citation>
    <scope>NUCLEOTIDE SEQUENCE [LARGE SCALE GENOMIC DNA]</scope>
    <source>
        <strain evidence="3 4">AJA276-08</strain>
    </source>
</reference>
<feature type="domain" description="Formiminotransferase N-terminal subdomain" evidence="2">
    <location>
        <begin position="6"/>
        <end position="221"/>
    </location>
</feature>
<dbReference type="AlphaFoldDB" id="A0ABD3P280"/>
<dbReference type="InterPro" id="IPR051623">
    <property type="entry name" value="FTCD"/>
</dbReference>
<comment type="caution">
    <text evidence="3">The sequence shown here is derived from an EMBL/GenBank/DDBJ whole genome shotgun (WGS) entry which is preliminary data.</text>
</comment>
<evidence type="ECO:0000259" key="2">
    <source>
        <dbReference type="SMART" id="SM01222"/>
    </source>
</evidence>
<gene>
    <name evidence="3" type="ORF">ACHAW5_007256</name>
</gene>
<evidence type="ECO:0000313" key="4">
    <source>
        <dbReference type="Proteomes" id="UP001530315"/>
    </source>
</evidence>